<dbReference type="SUPFAM" id="SSF53098">
    <property type="entry name" value="Ribonuclease H-like"/>
    <property type="match status" value="1"/>
</dbReference>
<protein>
    <recommendedName>
        <fullName evidence="3">DUF4371 domain-containing protein</fullName>
    </recommendedName>
</protein>
<gene>
    <name evidence="1" type="ORF">ACJMK2_023495</name>
</gene>
<proteinExistence type="predicted"/>
<evidence type="ECO:0000313" key="2">
    <source>
        <dbReference type="Proteomes" id="UP001634394"/>
    </source>
</evidence>
<dbReference type="AlphaFoldDB" id="A0ABD3T592"/>
<dbReference type="InterPro" id="IPR012337">
    <property type="entry name" value="RNaseH-like_sf"/>
</dbReference>
<dbReference type="PANTHER" id="PTHR37162">
    <property type="entry name" value="HAT FAMILY DIMERISATION DOMAINCONTAINING PROTEIN-RELATED"/>
    <property type="match status" value="1"/>
</dbReference>
<evidence type="ECO:0008006" key="3">
    <source>
        <dbReference type="Google" id="ProtNLM"/>
    </source>
</evidence>
<dbReference type="Proteomes" id="UP001634394">
    <property type="component" value="Unassembled WGS sequence"/>
</dbReference>
<accession>A0ABD3T592</accession>
<reference evidence="1 2" key="1">
    <citation type="submission" date="2024-11" db="EMBL/GenBank/DDBJ databases">
        <title>Chromosome-level genome assembly of the freshwater bivalve Anodonta woodiana.</title>
        <authorList>
            <person name="Chen X."/>
        </authorList>
    </citation>
    <scope>NUCLEOTIDE SEQUENCE [LARGE SCALE GENOMIC DNA]</scope>
    <source>
        <strain evidence="1">MN2024</strain>
        <tissue evidence="1">Gills</tissue>
    </source>
</reference>
<name>A0ABD3T592_SINWO</name>
<dbReference type="PANTHER" id="PTHR37162:SF10">
    <property type="entry name" value="DUF4371 DOMAIN-CONTAINING PROTEIN"/>
    <property type="match status" value="1"/>
</dbReference>
<comment type="caution">
    <text evidence="1">The sequence shown here is derived from an EMBL/GenBank/DDBJ whole genome shotgun (WGS) entry which is preliminary data.</text>
</comment>
<organism evidence="1 2">
    <name type="scientific">Sinanodonta woodiana</name>
    <name type="common">Chinese pond mussel</name>
    <name type="synonym">Anodonta woodiana</name>
    <dbReference type="NCBI Taxonomy" id="1069815"/>
    <lineage>
        <taxon>Eukaryota</taxon>
        <taxon>Metazoa</taxon>
        <taxon>Spiralia</taxon>
        <taxon>Lophotrochozoa</taxon>
        <taxon>Mollusca</taxon>
        <taxon>Bivalvia</taxon>
        <taxon>Autobranchia</taxon>
        <taxon>Heteroconchia</taxon>
        <taxon>Palaeoheterodonta</taxon>
        <taxon>Unionida</taxon>
        <taxon>Unionoidea</taxon>
        <taxon>Unionidae</taxon>
        <taxon>Unioninae</taxon>
        <taxon>Sinanodonta</taxon>
    </lineage>
</organism>
<keyword evidence="2" id="KW-1185">Reference proteome</keyword>
<evidence type="ECO:0000313" key="1">
    <source>
        <dbReference type="EMBL" id="KAL3831791.1"/>
    </source>
</evidence>
<sequence>MPCKTIAAHFSQAQQSDAVKQADSIMNAEIGMAEMITELNLPLSTADAMVQFLKNSFPDSKIAQGMQCGRSKTTAIVKHLAATAKLTLSDRMRTGPFSISTDGSNDADAKKFPIVVRTFNEETGQVCSELLAMPVCQGSASGENIFSLLHAAVMEARAPWTNCIALGVDNANVMTGANKGVYHFVKEKHDHVFLAGCTLHIVHNAAKKAAGHLPNLDEVLLDVYHYFNKSSSRQDRFKGDQELCGLEEKRMLKHVCTRWLSITRCLERMLKNWDALKVFFSEEKKAKHSLYAKQKVESIFQFIKSPTNKLFGIFLKYVHKDILEGVLVVFQSEEPQIHLLQPHLKKLLRRTMTCFVCNNHIRGKDVNQILYKDPNNQKNNELIMIGDEARDFLKQKEENHLRDSRIDEFFNTLPLEDPVLQHASVVNVDMKHEQSPSSLSFFLDRYPCLLPPGAKKQQIMQQFNEYQCCDLSSCKKIRVDETWTAIGQQRDETGELAFKELSQR</sequence>
<dbReference type="EMBL" id="JBJQND010000019">
    <property type="protein sequence ID" value="KAL3831791.1"/>
    <property type="molecule type" value="Genomic_DNA"/>
</dbReference>